<evidence type="ECO:0000313" key="2">
    <source>
        <dbReference type="Proteomes" id="UP001226651"/>
    </source>
</evidence>
<sequence>MFKRYNIKLIMVRLIFIPFVCSILSGCLSFNLMVATDHEAGYQKSNWGSDTITALSLANDTNGNTGWVFVGENFDYLLSRGGDNIVSILKDPVIFRDKIIVEQPAQFIIDPKRKEFSGRVELNYRWTEEKDKMAITKYGFSCNDNTKMCSVLIQNLVGTIHEKNKEQDITYLMQFYHSFEVEFYQYKSNSFGSKTARALLPVTLALDVVTLPLQYLFFATKK</sequence>
<dbReference type="PROSITE" id="PS51257">
    <property type="entry name" value="PROKAR_LIPOPROTEIN"/>
    <property type="match status" value="1"/>
</dbReference>
<evidence type="ECO:0008006" key="3">
    <source>
        <dbReference type="Google" id="ProtNLM"/>
    </source>
</evidence>
<dbReference type="Proteomes" id="UP001226651">
    <property type="component" value="Chromosome"/>
</dbReference>
<accession>A0ABY8Y5N1</accession>
<keyword evidence="2" id="KW-1185">Reference proteome</keyword>
<evidence type="ECO:0000313" key="1">
    <source>
        <dbReference type="EMBL" id="WIV87446.1"/>
    </source>
</evidence>
<reference evidence="1 2" key="1">
    <citation type="submission" date="2023-06" db="EMBL/GenBank/DDBJ databases">
        <title>Proteus appendicitidis sp. nov., isolated from the appendiceal pus of an appendicitis patient in Yongzhou, China.</title>
        <authorList>
            <person name="Cai X."/>
        </authorList>
    </citation>
    <scope>NUCLEOTIDE SEQUENCE [LARGE SCALE GENOMIC DNA]</scope>
    <source>
        <strain evidence="1 2">HZ0627</strain>
    </source>
</reference>
<dbReference type="RefSeq" id="WP_285804701.1">
    <property type="nucleotide sequence ID" value="NZ_CP127389.1"/>
</dbReference>
<gene>
    <name evidence="1" type="ORF">QQS39_13355</name>
</gene>
<dbReference type="NCBIfam" id="NF007580">
    <property type="entry name" value="PRK10215.1"/>
    <property type="match status" value="1"/>
</dbReference>
<organism evidence="1 2">
    <name type="scientific">Proteus appendicitidis</name>
    <dbReference type="NCBI Taxonomy" id="3034648"/>
    <lineage>
        <taxon>Bacteria</taxon>
        <taxon>Pseudomonadati</taxon>
        <taxon>Pseudomonadota</taxon>
        <taxon>Gammaproteobacteria</taxon>
        <taxon>Enterobacterales</taxon>
        <taxon>Morganellaceae</taxon>
        <taxon>Proteus</taxon>
    </lineage>
</organism>
<name>A0ABY8Y5N1_9GAMM</name>
<dbReference type="EMBL" id="CP127389">
    <property type="protein sequence ID" value="WIV87446.1"/>
    <property type="molecule type" value="Genomic_DNA"/>
</dbReference>
<protein>
    <recommendedName>
        <fullName evidence="3">Lipoprotein</fullName>
    </recommendedName>
</protein>
<proteinExistence type="predicted"/>